<feature type="domain" description="TIR" evidence="2">
    <location>
        <begin position="10"/>
        <end position="122"/>
    </location>
</feature>
<sequence length="283" mass="31600">MASSTPRTWRYRVFTSFHGPDVRKTFLSHLRKQLISNGIPMFDDQEIIAPAALTQAIRESRISIVCKDDTGQIVTTIFYGVDPSDVQKQTGEFGKVFDETCAHKTENERRKWRKALSYVAKIPGKKIPKLAMQSLLHLYNEDGVMIVGICGPPGIGKTTIARALETRLSSNFQLTCFMGNLRGNSNSSLDEYDLKLQLQKQLLSKILNENGVTIPHLGSIKERLSDKKVLIILDDVYDLEQLEALAGETNWFGPGSRIVVTTKKPTALAATSYRFHIPCGLSN</sequence>
<dbReference type="InterPro" id="IPR044974">
    <property type="entry name" value="Disease_R_plants"/>
</dbReference>
<dbReference type="Proteomes" id="UP000694864">
    <property type="component" value="Chromosome 16"/>
</dbReference>
<dbReference type="Pfam" id="PF00931">
    <property type="entry name" value="NB-ARC"/>
    <property type="match status" value="1"/>
</dbReference>
<dbReference type="Gene3D" id="3.40.50.300">
    <property type="entry name" value="P-loop containing nucleotide triphosphate hydrolases"/>
    <property type="match status" value="1"/>
</dbReference>
<gene>
    <name evidence="5" type="primary">LOC104754165</name>
</gene>
<evidence type="ECO:0000313" key="4">
    <source>
        <dbReference type="Proteomes" id="UP000694864"/>
    </source>
</evidence>
<dbReference type="PRINTS" id="PR00364">
    <property type="entry name" value="DISEASERSIST"/>
</dbReference>
<accession>A0ABM0WQ77</accession>
<evidence type="ECO:0000259" key="2">
    <source>
        <dbReference type="SMART" id="SM00255"/>
    </source>
</evidence>
<dbReference type="InterPro" id="IPR027417">
    <property type="entry name" value="P-loop_NTPase"/>
</dbReference>
<keyword evidence="1" id="KW-0520">NAD</keyword>
<evidence type="ECO:0000259" key="3">
    <source>
        <dbReference type="SMART" id="SM00382"/>
    </source>
</evidence>
<dbReference type="InterPro" id="IPR002182">
    <property type="entry name" value="NB-ARC"/>
</dbReference>
<evidence type="ECO:0000313" key="5">
    <source>
        <dbReference type="RefSeq" id="XP_010474607.1"/>
    </source>
</evidence>
<dbReference type="SUPFAM" id="SSF52200">
    <property type="entry name" value="Toll/Interleukin receptor TIR domain"/>
    <property type="match status" value="1"/>
</dbReference>
<dbReference type="InterPro" id="IPR003593">
    <property type="entry name" value="AAA+_ATPase"/>
</dbReference>
<dbReference type="GeneID" id="104754165"/>
<dbReference type="RefSeq" id="XP_010474607.1">
    <property type="nucleotide sequence ID" value="XM_010476305.1"/>
</dbReference>
<reference evidence="5" key="2">
    <citation type="submission" date="2025-08" db="UniProtKB">
        <authorList>
            <consortium name="RefSeq"/>
        </authorList>
    </citation>
    <scope>IDENTIFICATION</scope>
    <source>
        <tissue evidence="5">Leaf</tissue>
    </source>
</reference>
<dbReference type="Pfam" id="PF01582">
    <property type="entry name" value="TIR"/>
    <property type="match status" value="2"/>
</dbReference>
<name>A0ABM0WQ77_CAMSA</name>
<dbReference type="SMART" id="SM00255">
    <property type="entry name" value="TIR"/>
    <property type="match status" value="1"/>
</dbReference>
<dbReference type="SUPFAM" id="SSF52540">
    <property type="entry name" value="P-loop containing nucleoside triphosphate hydrolases"/>
    <property type="match status" value="1"/>
</dbReference>
<keyword evidence="4" id="KW-1185">Reference proteome</keyword>
<organism evidence="4 5">
    <name type="scientific">Camelina sativa</name>
    <name type="common">False flax</name>
    <name type="synonym">Myagrum sativum</name>
    <dbReference type="NCBI Taxonomy" id="90675"/>
    <lineage>
        <taxon>Eukaryota</taxon>
        <taxon>Viridiplantae</taxon>
        <taxon>Streptophyta</taxon>
        <taxon>Embryophyta</taxon>
        <taxon>Tracheophyta</taxon>
        <taxon>Spermatophyta</taxon>
        <taxon>Magnoliopsida</taxon>
        <taxon>eudicotyledons</taxon>
        <taxon>Gunneridae</taxon>
        <taxon>Pentapetalae</taxon>
        <taxon>rosids</taxon>
        <taxon>malvids</taxon>
        <taxon>Brassicales</taxon>
        <taxon>Brassicaceae</taxon>
        <taxon>Camelineae</taxon>
        <taxon>Camelina</taxon>
    </lineage>
</organism>
<dbReference type="PANTHER" id="PTHR11017:SF225">
    <property type="entry name" value="ADP-RIBOSYL CYCLASE_CYCLIC ADP-RIBOSE HYDROLASE-RELATED"/>
    <property type="match status" value="1"/>
</dbReference>
<dbReference type="SMART" id="SM00382">
    <property type="entry name" value="AAA"/>
    <property type="match status" value="1"/>
</dbReference>
<dbReference type="Gene3D" id="3.40.50.10140">
    <property type="entry name" value="Toll/interleukin-1 receptor homology (TIR) domain"/>
    <property type="match status" value="2"/>
</dbReference>
<dbReference type="InterPro" id="IPR035897">
    <property type="entry name" value="Toll_tir_struct_dom_sf"/>
</dbReference>
<reference evidence="4" key="1">
    <citation type="journal article" date="2014" name="Nat. Commun.">
        <title>The emerging biofuel crop Camelina sativa retains a highly undifferentiated hexaploid genome structure.</title>
        <authorList>
            <person name="Kagale S."/>
            <person name="Koh C."/>
            <person name="Nixon J."/>
            <person name="Bollina V."/>
            <person name="Clarke W.E."/>
            <person name="Tuteja R."/>
            <person name="Spillane C."/>
            <person name="Robinson S.J."/>
            <person name="Links M.G."/>
            <person name="Clarke C."/>
            <person name="Higgins E.E."/>
            <person name="Huebert T."/>
            <person name="Sharpe A.G."/>
            <person name="Parkin I.A."/>
        </authorList>
    </citation>
    <scope>NUCLEOTIDE SEQUENCE [LARGE SCALE GENOMIC DNA]</scope>
    <source>
        <strain evidence="4">cv. DH55</strain>
    </source>
</reference>
<dbReference type="InterPro" id="IPR000157">
    <property type="entry name" value="TIR_dom"/>
</dbReference>
<evidence type="ECO:0000256" key="1">
    <source>
        <dbReference type="ARBA" id="ARBA00023027"/>
    </source>
</evidence>
<proteinExistence type="predicted"/>
<dbReference type="PANTHER" id="PTHR11017">
    <property type="entry name" value="LEUCINE-RICH REPEAT-CONTAINING PROTEIN"/>
    <property type="match status" value="1"/>
</dbReference>
<protein>
    <submittedName>
        <fullName evidence="5">Disease resistance protein RML1A-like</fullName>
    </submittedName>
</protein>
<feature type="domain" description="AAA+ ATPase" evidence="3">
    <location>
        <begin position="143"/>
        <end position="283"/>
    </location>
</feature>